<evidence type="ECO:0000256" key="1">
    <source>
        <dbReference type="SAM" id="Phobius"/>
    </source>
</evidence>
<evidence type="ECO:0000313" key="2">
    <source>
        <dbReference type="EMBL" id="GAA3950376.1"/>
    </source>
</evidence>
<keyword evidence="1" id="KW-0812">Transmembrane</keyword>
<evidence type="ECO:0000313" key="3">
    <source>
        <dbReference type="Proteomes" id="UP001418444"/>
    </source>
</evidence>
<reference evidence="3" key="1">
    <citation type="journal article" date="2019" name="Int. J. Syst. Evol. Microbiol.">
        <title>The Global Catalogue of Microorganisms (GCM) 10K type strain sequencing project: providing services to taxonomists for standard genome sequencing and annotation.</title>
        <authorList>
            <consortium name="The Broad Institute Genomics Platform"/>
            <consortium name="The Broad Institute Genome Sequencing Center for Infectious Disease"/>
            <person name="Wu L."/>
            <person name="Ma J."/>
        </authorList>
    </citation>
    <scope>NUCLEOTIDE SEQUENCE [LARGE SCALE GENOMIC DNA]</scope>
    <source>
        <strain evidence="3">JCM 16923</strain>
    </source>
</reference>
<evidence type="ECO:0008006" key="4">
    <source>
        <dbReference type="Google" id="ProtNLM"/>
    </source>
</evidence>
<dbReference type="Proteomes" id="UP001418444">
    <property type="component" value="Unassembled WGS sequence"/>
</dbReference>
<keyword evidence="3" id="KW-1185">Reference proteome</keyword>
<feature type="transmembrane region" description="Helical" evidence="1">
    <location>
        <begin position="12"/>
        <end position="36"/>
    </location>
</feature>
<proteinExistence type="predicted"/>
<dbReference type="InterPro" id="IPR021424">
    <property type="entry name" value="PorA"/>
</dbReference>
<gene>
    <name evidence="2" type="ORF">GCM10022231_05090</name>
</gene>
<dbReference type="EMBL" id="BAAAZW010000001">
    <property type="protein sequence ID" value="GAA3950376.1"/>
    <property type="molecule type" value="Genomic_DNA"/>
</dbReference>
<keyword evidence="1" id="KW-1133">Transmembrane helix</keyword>
<organism evidence="2 3">
    <name type="scientific">Gordonia caeni</name>
    <dbReference type="NCBI Taxonomy" id="1007097"/>
    <lineage>
        <taxon>Bacteria</taxon>
        <taxon>Bacillati</taxon>
        <taxon>Actinomycetota</taxon>
        <taxon>Actinomycetes</taxon>
        <taxon>Mycobacteriales</taxon>
        <taxon>Gordoniaceae</taxon>
        <taxon>Gordonia</taxon>
    </lineage>
</organism>
<dbReference type="RefSeq" id="WP_344780267.1">
    <property type="nucleotide sequence ID" value="NZ_BAAAZW010000001.1"/>
</dbReference>
<dbReference type="Pfam" id="PF11271">
    <property type="entry name" value="PorA"/>
    <property type="match status" value="1"/>
</dbReference>
<keyword evidence="1" id="KW-0472">Membrane</keyword>
<comment type="caution">
    <text evidence="2">The sequence shown here is derived from an EMBL/GenBank/DDBJ whole genome shotgun (WGS) entry which is preliminary data.</text>
</comment>
<name>A0ABP7NNN7_9ACTN</name>
<sequence>MHDQRPRLSTRDLLGPTAVFFGALLLAVAVAIGPLLGDDLRNVPLDVDQTRVADGSDGTRLLDRCSLTDPRARVAEGTVQQQRRILTVRPADGEVVTLQAGTALGVDRLIVDGRSVEPDETCSEPTIAATLDRVTLDRRTAAPTGESEVQYDDERAAVPITGREGYTYLLPFGFDPDGARYFDVVTRHSLPMTPVGTATMGGREVTHFVVEVPETDLAAVQQDPRAVIEKPASWFGEFPGVAPSDRLVATLHHRAKRDLFVDQKTGVIVDERAEIDEAYRFAPEVRARNDRLADYSLTNVRTTLSWDQQSVREAAAYASSRAWPVVVTTRVVPIVAGVLGVVLLALGGRLIRLSGRRPAGSVRSTTG</sequence>
<protein>
    <recommendedName>
        <fullName evidence="4">DUF3068 domain-containing protein</fullName>
    </recommendedName>
</protein>
<feature type="transmembrane region" description="Helical" evidence="1">
    <location>
        <begin position="331"/>
        <end position="351"/>
    </location>
</feature>
<accession>A0ABP7NNN7</accession>